<evidence type="ECO:0000313" key="6">
    <source>
        <dbReference type="EMBL" id="GMF42468.1"/>
    </source>
</evidence>
<keyword evidence="2 4" id="KW-0863">Zinc-finger</keyword>
<dbReference type="Gene3D" id="6.10.140.2220">
    <property type="match status" value="1"/>
</dbReference>
<evidence type="ECO:0000313" key="7">
    <source>
        <dbReference type="Proteomes" id="UP001165121"/>
    </source>
</evidence>
<organism evidence="6 7">
    <name type="scientific">Phytophthora fragariaefolia</name>
    <dbReference type="NCBI Taxonomy" id="1490495"/>
    <lineage>
        <taxon>Eukaryota</taxon>
        <taxon>Sar</taxon>
        <taxon>Stramenopiles</taxon>
        <taxon>Oomycota</taxon>
        <taxon>Peronosporomycetes</taxon>
        <taxon>Peronosporales</taxon>
        <taxon>Peronosporaceae</taxon>
        <taxon>Phytophthora</taxon>
    </lineage>
</organism>
<dbReference type="Proteomes" id="UP001165121">
    <property type="component" value="Unassembled WGS sequence"/>
</dbReference>
<proteinExistence type="predicted"/>
<keyword evidence="1" id="KW-0479">Metal-binding</keyword>
<dbReference type="GO" id="GO:0008270">
    <property type="term" value="F:zinc ion binding"/>
    <property type="evidence" value="ECO:0007669"/>
    <property type="project" value="UniProtKB-KW"/>
</dbReference>
<accession>A0A9W7CVT6</accession>
<protein>
    <submittedName>
        <fullName evidence="6">Unnamed protein product</fullName>
    </submittedName>
</protein>
<comment type="caution">
    <text evidence="6">The sequence shown here is derived from an EMBL/GenBank/DDBJ whole genome shotgun (WGS) entry which is preliminary data.</text>
</comment>
<evidence type="ECO:0000256" key="4">
    <source>
        <dbReference type="PROSITE-ProRule" id="PRU00134"/>
    </source>
</evidence>
<keyword evidence="3" id="KW-0862">Zinc</keyword>
<dbReference type="OrthoDB" id="105150at2759"/>
<dbReference type="PROSITE" id="PS50865">
    <property type="entry name" value="ZF_MYND_2"/>
    <property type="match status" value="1"/>
</dbReference>
<name>A0A9W7CVT6_9STRA</name>
<evidence type="ECO:0000256" key="3">
    <source>
        <dbReference type="ARBA" id="ARBA00022833"/>
    </source>
</evidence>
<evidence type="ECO:0000256" key="2">
    <source>
        <dbReference type="ARBA" id="ARBA00022771"/>
    </source>
</evidence>
<evidence type="ECO:0000259" key="5">
    <source>
        <dbReference type="PROSITE" id="PS50865"/>
    </source>
</evidence>
<dbReference type="AlphaFoldDB" id="A0A9W7CVT6"/>
<gene>
    <name evidence="6" type="ORF">Pfra01_001391200</name>
</gene>
<evidence type="ECO:0000256" key="1">
    <source>
        <dbReference type="ARBA" id="ARBA00022723"/>
    </source>
</evidence>
<feature type="domain" description="MYND-type" evidence="5">
    <location>
        <begin position="7"/>
        <end position="44"/>
    </location>
</feature>
<reference evidence="6" key="1">
    <citation type="submission" date="2023-04" db="EMBL/GenBank/DDBJ databases">
        <title>Phytophthora fragariaefolia NBRC 109709.</title>
        <authorList>
            <person name="Ichikawa N."/>
            <person name="Sato H."/>
            <person name="Tonouchi N."/>
        </authorList>
    </citation>
    <scope>NUCLEOTIDE SEQUENCE</scope>
    <source>
        <strain evidence="6">NBRC 109709</strain>
    </source>
</reference>
<dbReference type="Pfam" id="PF01753">
    <property type="entry name" value="zf-MYND"/>
    <property type="match status" value="1"/>
</dbReference>
<dbReference type="PROSITE" id="PS01360">
    <property type="entry name" value="ZF_MYND_1"/>
    <property type="match status" value="1"/>
</dbReference>
<sequence length="297" mass="33761">MESAAGCPICGKSGGLKRCGACKAVGYCSRQHQRLHWRAHRATCRQSTQLQSVSRSSAVVIVVEIKSGQGDGLTNPMVQHLFDSLFEAKSYVQERLGYSRLDEMKELTEMPFLTKFMRFSSAWLYVNPRCNVFAPLADKLAFQRVQPLLQRLQQLHLIDDDSEQEKEETKYYCYGPNGAVELNAMVIFFGCSIPDGFSRFLNARGDSFFIGTTAQHQPVTSNILWGAANFLRDAMGCYSDSDMAEEKRNDVFVKWGWQYSRGTWQPASGDDRINLYETNPFRCAVGWPVVDHRDERF</sequence>
<dbReference type="InterPro" id="IPR002893">
    <property type="entry name" value="Znf_MYND"/>
</dbReference>
<dbReference type="SUPFAM" id="SSF144232">
    <property type="entry name" value="HIT/MYND zinc finger-like"/>
    <property type="match status" value="1"/>
</dbReference>
<keyword evidence="7" id="KW-1185">Reference proteome</keyword>
<dbReference type="EMBL" id="BSXT01001448">
    <property type="protein sequence ID" value="GMF42468.1"/>
    <property type="molecule type" value="Genomic_DNA"/>
</dbReference>